<protein>
    <submittedName>
        <fullName evidence="1">Putative DNA binding, helix-turn-helix domain containing protein</fullName>
    </submittedName>
</protein>
<proteinExistence type="predicted"/>
<sequence length="194" mass="22301">MKHEEPRKESFNKHRQIITTKYERTNLLLRTNEAAKWLGVSYKIMRQLVGSGVLRAVRSSSNGIVWIYREDLLALVDAGKKVALYVNVRMTDEDVARLSEAAAASRLVPVFTIRESLPDIGKAMVERSGLGRAVELTFEKEIRGIVADKRFLSRDINTLQWLVHLQKLGFVVWVEEEGKVTRYPYNVEAAKWRE</sequence>
<dbReference type="EMBL" id="MT141387">
    <property type="protein sequence ID" value="QJA59860.1"/>
    <property type="molecule type" value="Genomic_DNA"/>
</dbReference>
<dbReference type="AlphaFoldDB" id="A0A6M3IQM6"/>
<accession>A0A6M3IQM6</accession>
<gene>
    <name evidence="2" type="ORF">MM415A02328_0010</name>
    <name evidence="1" type="ORF">MM415B01222_0006</name>
</gene>
<dbReference type="EMBL" id="MT142033">
    <property type="protein sequence ID" value="QJA73523.1"/>
    <property type="molecule type" value="Genomic_DNA"/>
</dbReference>
<evidence type="ECO:0000313" key="1">
    <source>
        <dbReference type="EMBL" id="QJA59860.1"/>
    </source>
</evidence>
<reference evidence="1" key="1">
    <citation type="submission" date="2020-03" db="EMBL/GenBank/DDBJ databases">
        <title>The deep terrestrial virosphere.</title>
        <authorList>
            <person name="Holmfeldt K."/>
            <person name="Nilsson E."/>
            <person name="Simone D."/>
            <person name="Lopez-Fernandez M."/>
            <person name="Wu X."/>
            <person name="de Brujin I."/>
            <person name="Lundin D."/>
            <person name="Andersson A."/>
            <person name="Bertilsson S."/>
            <person name="Dopson M."/>
        </authorList>
    </citation>
    <scope>NUCLEOTIDE SEQUENCE</scope>
    <source>
        <strain evidence="2">MM415A02328</strain>
        <strain evidence="1">MM415B01222</strain>
    </source>
</reference>
<evidence type="ECO:0000313" key="2">
    <source>
        <dbReference type="EMBL" id="QJA73523.1"/>
    </source>
</evidence>
<name>A0A6M3IQM6_9ZZZZ</name>
<organism evidence="1">
    <name type="scientific">viral metagenome</name>
    <dbReference type="NCBI Taxonomy" id="1070528"/>
    <lineage>
        <taxon>unclassified sequences</taxon>
        <taxon>metagenomes</taxon>
        <taxon>organismal metagenomes</taxon>
    </lineage>
</organism>